<evidence type="ECO:0000256" key="4">
    <source>
        <dbReference type="ARBA" id="ARBA00022737"/>
    </source>
</evidence>
<dbReference type="AlphaFoldDB" id="A0AAV0YAR4"/>
<feature type="compositionally biased region" description="Acidic residues" evidence="12">
    <location>
        <begin position="558"/>
        <end position="567"/>
    </location>
</feature>
<dbReference type="FunFam" id="3.30.160.60:FF:000065">
    <property type="entry name" value="B-cell CLL/lymphoma 6, member B"/>
    <property type="match status" value="1"/>
</dbReference>
<dbReference type="GO" id="GO:0000978">
    <property type="term" value="F:RNA polymerase II cis-regulatory region sequence-specific DNA binding"/>
    <property type="evidence" value="ECO:0007669"/>
    <property type="project" value="TreeGrafter"/>
</dbReference>
<dbReference type="PANTHER" id="PTHR24393">
    <property type="entry name" value="ZINC FINGER PROTEIN"/>
    <property type="match status" value="1"/>
</dbReference>
<dbReference type="PROSITE" id="PS50157">
    <property type="entry name" value="ZINC_FINGER_C2H2_2"/>
    <property type="match status" value="11"/>
</dbReference>
<dbReference type="FunFam" id="3.30.160.60:FF:000072">
    <property type="entry name" value="zinc finger protein 143 isoform X1"/>
    <property type="match status" value="1"/>
</dbReference>
<dbReference type="Gene3D" id="3.30.160.60">
    <property type="entry name" value="Classic Zinc Finger"/>
    <property type="match status" value="10"/>
</dbReference>
<evidence type="ECO:0000256" key="1">
    <source>
        <dbReference type="ARBA" id="ARBA00004123"/>
    </source>
</evidence>
<dbReference type="FunFam" id="3.30.160.60:FF:000557">
    <property type="entry name" value="zinc finger and SCAN domain-containing protein 29"/>
    <property type="match status" value="1"/>
</dbReference>
<keyword evidence="7" id="KW-0805">Transcription regulation</keyword>
<evidence type="ECO:0000313" key="14">
    <source>
        <dbReference type="EMBL" id="CAI6376968.1"/>
    </source>
</evidence>
<keyword evidence="5 11" id="KW-0863">Zinc-finger</keyword>
<keyword evidence="8" id="KW-0238">DNA-binding</keyword>
<dbReference type="SUPFAM" id="SSF57667">
    <property type="entry name" value="beta-beta-alpha zinc fingers"/>
    <property type="match status" value="6"/>
</dbReference>
<comment type="caution">
    <text evidence="14">The sequence shown here is derived from an EMBL/GenBank/DDBJ whole genome shotgun (WGS) entry which is preliminary data.</text>
</comment>
<dbReference type="Pfam" id="PF13894">
    <property type="entry name" value="zf-C2H2_4"/>
    <property type="match status" value="1"/>
</dbReference>
<dbReference type="GO" id="GO:0001228">
    <property type="term" value="F:DNA-binding transcription activator activity, RNA polymerase II-specific"/>
    <property type="evidence" value="ECO:0007669"/>
    <property type="project" value="TreeGrafter"/>
</dbReference>
<dbReference type="PROSITE" id="PS00028">
    <property type="entry name" value="ZINC_FINGER_C2H2_1"/>
    <property type="match status" value="7"/>
</dbReference>
<dbReference type="PANTHER" id="PTHR24393:SF15">
    <property type="entry name" value="IP01243P-RELATED"/>
    <property type="match status" value="1"/>
</dbReference>
<dbReference type="Pfam" id="PF00096">
    <property type="entry name" value="zf-C2H2"/>
    <property type="match status" value="3"/>
</dbReference>
<keyword evidence="3" id="KW-0479">Metal-binding</keyword>
<evidence type="ECO:0000256" key="10">
    <source>
        <dbReference type="ARBA" id="ARBA00023242"/>
    </source>
</evidence>
<reference evidence="14 15" key="1">
    <citation type="submission" date="2023-01" db="EMBL/GenBank/DDBJ databases">
        <authorList>
            <person name="Whitehead M."/>
        </authorList>
    </citation>
    <scope>NUCLEOTIDE SEQUENCE [LARGE SCALE GENOMIC DNA]</scope>
</reference>
<sequence length="646" mass="74104">MSGNEGTSHVLDVGSSENTMTFDGSFIKFEASNSDTETMTDIQNYLDSFNKEINGNEVTQIDGNSVDPAFLMNQNDPYYYEATKKDGQIVMVGGLEGLDLEIMACTNQNNLTKTALPYAQDKIEKDIPQIVALEDGGYQTVTLVQADTDPHNYVVYVVNQNDSNYEKSNNCKEISKEDHDSDVINVYNCIDREDNNLPKKQEIQKEDDETKILKLVPKKSQTTQVHACNYCTYSTGKRYLLSRHMKSHTKERPYICTICDRGFKTLTSLQNHVNTHTGTKPYNCRSCPSNFTTSGELVRHVRYKHTHEKPHKCTVCDYASVELSKMRNHMRCHTGERPYQCPHCTYASPDTFKLKRHLRIHTGEKPYECDICSTKFTQSNSLKTHRQIHSGEKPVFKCDLCPATCGRKTDLRIHVQKLHTSDKPIKCNRCGESLPDRYQYKVHCLSHKGEKCFKCELCSYASTFQRQLETHMLTHTDEKPFQCDQCDRSFRQQQLLRRHHNLRHNPGYIRPPPQDKPYSCNTCKVSFKHKGNLLRHMEIHSTKNYRKTALKKKLEYTDSADEDESEGDTNIPLSGTGAITIQGEDGQQYVLLEMIQLGDQDQIDKASKNVSTKQVDKSYPLSLLDVKEECDDDIENCFGFKDEDDR</sequence>
<evidence type="ECO:0000256" key="5">
    <source>
        <dbReference type="ARBA" id="ARBA00022771"/>
    </source>
</evidence>
<accession>A0AAV0YAR4</accession>
<dbReference type="SMART" id="SM00355">
    <property type="entry name" value="ZnF_C2H2"/>
    <property type="match status" value="11"/>
</dbReference>
<feature type="domain" description="C2H2-type" evidence="13">
    <location>
        <begin position="453"/>
        <end position="480"/>
    </location>
</feature>
<keyword evidence="4" id="KW-0677">Repeat</keyword>
<feature type="region of interest" description="Disordered" evidence="12">
    <location>
        <begin position="556"/>
        <end position="576"/>
    </location>
</feature>
<dbReference type="FunFam" id="3.30.160.60:FF:000373">
    <property type="entry name" value="Putative transcriptional repressor ctcf"/>
    <property type="match status" value="1"/>
</dbReference>
<evidence type="ECO:0000256" key="11">
    <source>
        <dbReference type="PROSITE-ProRule" id="PRU00042"/>
    </source>
</evidence>
<comment type="subcellular location">
    <subcellularLocation>
        <location evidence="1">Nucleus</location>
    </subcellularLocation>
</comment>
<dbReference type="InterPro" id="IPR013087">
    <property type="entry name" value="Znf_C2H2_type"/>
</dbReference>
<evidence type="ECO:0000256" key="2">
    <source>
        <dbReference type="ARBA" id="ARBA00006991"/>
    </source>
</evidence>
<feature type="domain" description="C2H2-type" evidence="13">
    <location>
        <begin position="367"/>
        <end position="394"/>
    </location>
</feature>
<evidence type="ECO:0000313" key="15">
    <source>
        <dbReference type="Proteomes" id="UP001160148"/>
    </source>
</evidence>
<dbReference type="FunFam" id="3.30.160.60:FF:000624">
    <property type="entry name" value="zinc finger protein 697"/>
    <property type="match status" value="1"/>
</dbReference>
<dbReference type="EMBL" id="CARXXK010001606">
    <property type="protein sequence ID" value="CAI6376968.1"/>
    <property type="molecule type" value="Genomic_DNA"/>
</dbReference>
<feature type="domain" description="C2H2-type" evidence="13">
    <location>
        <begin position="311"/>
        <end position="338"/>
    </location>
</feature>
<proteinExistence type="inferred from homology"/>
<name>A0AAV0YAR4_9HEMI</name>
<evidence type="ECO:0000256" key="8">
    <source>
        <dbReference type="ARBA" id="ARBA00023125"/>
    </source>
</evidence>
<evidence type="ECO:0000256" key="3">
    <source>
        <dbReference type="ARBA" id="ARBA00022723"/>
    </source>
</evidence>
<gene>
    <name evidence="14" type="ORF">MEUPH1_LOCUS30291</name>
</gene>
<feature type="domain" description="C2H2-type" evidence="13">
    <location>
        <begin position="481"/>
        <end position="504"/>
    </location>
</feature>
<feature type="domain" description="C2H2-type" evidence="13">
    <location>
        <begin position="339"/>
        <end position="366"/>
    </location>
</feature>
<keyword evidence="10" id="KW-0539">Nucleus</keyword>
<organism evidence="14 15">
    <name type="scientific">Macrosiphum euphorbiae</name>
    <name type="common">potato aphid</name>
    <dbReference type="NCBI Taxonomy" id="13131"/>
    <lineage>
        <taxon>Eukaryota</taxon>
        <taxon>Metazoa</taxon>
        <taxon>Ecdysozoa</taxon>
        <taxon>Arthropoda</taxon>
        <taxon>Hexapoda</taxon>
        <taxon>Insecta</taxon>
        <taxon>Pterygota</taxon>
        <taxon>Neoptera</taxon>
        <taxon>Paraneoptera</taxon>
        <taxon>Hemiptera</taxon>
        <taxon>Sternorrhyncha</taxon>
        <taxon>Aphidomorpha</taxon>
        <taxon>Aphidoidea</taxon>
        <taxon>Aphididae</taxon>
        <taxon>Macrosiphini</taxon>
        <taxon>Macrosiphum</taxon>
    </lineage>
</organism>
<evidence type="ECO:0000259" key="13">
    <source>
        <dbReference type="PROSITE" id="PS50157"/>
    </source>
</evidence>
<keyword evidence="6" id="KW-0862">Zinc</keyword>
<feature type="domain" description="C2H2-type" evidence="13">
    <location>
        <begin position="425"/>
        <end position="452"/>
    </location>
</feature>
<evidence type="ECO:0000256" key="12">
    <source>
        <dbReference type="SAM" id="MobiDB-lite"/>
    </source>
</evidence>
<feature type="domain" description="C2H2-type" evidence="13">
    <location>
        <begin position="518"/>
        <end position="545"/>
    </location>
</feature>
<dbReference type="Proteomes" id="UP001160148">
    <property type="component" value="Unassembled WGS sequence"/>
</dbReference>
<feature type="domain" description="C2H2-type" evidence="13">
    <location>
        <begin position="254"/>
        <end position="281"/>
    </location>
</feature>
<dbReference type="FunFam" id="3.30.160.60:FF:000255">
    <property type="entry name" value="Zinc finger and AT-hook domain containing"/>
    <property type="match status" value="1"/>
</dbReference>
<feature type="domain" description="C2H2-type" evidence="13">
    <location>
        <begin position="396"/>
        <end position="424"/>
    </location>
</feature>
<dbReference type="FunFam" id="3.30.160.60:FF:000446">
    <property type="entry name" value="Zinc finger protein"/>
    <property type="match status" value="2"/>
</dbReference>
<keyword evidence="15" id="KW-1185">Reference proteome</keyword>
<dbReference type="GO" id="GO:0005634">
    <property type="term" value="C:nucleus"/>
    <property type="evidence" value="ECO:0007669"/>
    <property type="project" value="UniProtKB-SubCell"/>
</dbReference>
<feature type="domain" description="C2H2-type" evidence="13">
    <location>
        <begin position="282"/>
        <end position="310"/>
    </location>
</feature>
<comment type="similarity">
    <text evidence="2">Belongs to the krueppel C2H2-type zinc-finger protein family.</text>
</comment>
<evidence type="ECO:0000256" key="9">
    <source>
        <dbReference type="ARBA" id="ARBA00023163"/>
    </source>
</evidence>
<protein>
    <recommendedName>
        <fullName evidence="13">C2H2-type domain-containing protein</fullName>
    </recommendedName>
</protein>
<evidence type="ECO:0000256" key="6">
    <source>
        <dbReference type="ARBA" id="ARBA00022833"/>
    </source>
</evidence>
<feature type="domain" description="C2H2-type" evidence="13">
    <location>
        <begin position="226"/>
        <end position="253"/>
    </location>
</feature>
<keyword evidence="9" id="KW-0804">Transcription</keyword>
<dbReference type="GO" id="GO:0008270">
    <property type="term" value="F:zinc ion binding"/>
    <property type="evidence" value="ECO:0007669"/>
    <property type="project" value="UniProtKB-KW"/>
</dbReference>
<dbReference type="InterPro" id="IPR036236">
    <property type="entry name" value="Znf_C2H2_sf"/>
</dbReference>
<evidence type="ECO:0000256" key="7">
    <source>
        <dbReference type="ARBA" id="ARBA00023015"/>
    </source>
</evidence>